<protein>
    <recommendedName>
        <fullName evidence="6">Aminotransferase</fullName>
        <ecNumber evidence="6">2.6.1.-</ecNumber>
    </recommendedName>
</protein>
<dbReference type="InterPro" id="IPR004838">
    <property type="entry name" value="NHTrfase_class1_PyrdxlP-BS"/>
</dbReference>
<keyword evidence="5" id="KW-0663">Pyridoxal phosphate</keyword>
<comment type="similarity">
    <text evidence="2 6">Belongs to the class-I pyridoxal-phosphate-dependent aminotransferase family.</text>
</comment>
<dbReference type="GO" id="GO:0006520">
    <property type="term" value="P:amino acid metabolic process"/>
    <property type="evidence" value="ECO:0007669"/>
    <property type="project" value="InterPro"/>
</dbReference>
<dbReference type="InterPro" id="IPR015424">
    <property type="entry name" value="PyrdxlP-dep_Trfase"/>
</dbReference>
<dbReference type="Gene3D" id="3.90.1150.10">
    <property type="entry name" value="Aspartate Aminotransferase, domain 1"/>
    <property type="match status" value="1"/>
</dbReference>
<dbReference type="CDD" id="cd00609">
    <property type="entry name" value="AAT_like"/>
    <property type="match status" value="1"/>
</dbReference>
<keyword evidence="4 6" id="KW-0808">Transferase</keyword>
<dbReference type="Proteomes" id="UP001281731">
    <property type="component" value="Unassembled WGS sequence"/>
</dbReference>
<dbReference type="InterPro" id="IPR015421">
    <property type="entry name" value="PyrdxlP-dep_Trfase_major"/>
</dbReference>
<dbReference type="Gene3D" id="3.40.640.10">
    <property type="entry name" value="Type I PLP-dependent aspartate aminotransferase-like (Major domain)"/>
    <property type="match status" value="1"/>
</dbReference>
<dbReference type="InterPro" id="IPR015422">
    <property type="entry name" value="PyrdxlP-dep_Trfase_small"/>
</dbReference>
<sequence length="402" mass="43479">MSTSHEPGSLSTRILDIEVSATLAVDARQRELRAQGLPIISLGAGEPDFPTPAHVVEAAAQATRDIHNHKYSNSTGLGELHEAIAAKVEADAGISIDPSTIIVTNGAKQAVFEAWATLINPGDNVLLPSPYWVTYPAVIQFFGGNVTRVFAGPEQSFKVTVEQLEAARTEKTKALLLCSPTNPTGAVYNREEIRAIGAWAKDHGIWLVVDEIYEHLTYDGAKTAYPLAEMPELLNHTLVIGGVSKSFAMTGWRVGWIYGAPKAIARMKALHSHLTGNVNNVAQRAVIAALTGGRECVEYMREGFARRRRIIVDGLREVRGFNVQDPEGAFYVFADVRDLLGSTISGKVIGTTTDLATLLLEEANVACVPGEAFGTPGFLRFSYALSDEDLKEALRRIKALLG</sequence>
<evidence type="ECO:0000313" key="9">
    <source>
        <dbReference type="Proteomes" id="UP001281731"/>
    </source>
</evidence>
<organism evidence="8 9">
    <name type="scientific">Actinotignum urinale</name>
    <dbReference type="NCBI Taxonomy" id="190146"/>
    <lineage>
        <taxon>Bacteria</taxon>
        <taxon>Bacillati</taxon>
        <taxon>Actinomycetota</taxon>
        <taxon>Actinomycetes</taxon>
        <taxon>Actinomycetales</taxon>
        <taxon>Actinomycetaceae</taxon>
        <taxon>Actinotignum</taxon>
    </lineage>
</organism>
<dbReference type="AlphaFoldDB" id="A0AAW9HXC4"/>
<evidence type="ECO:0000256" key="5">
    <source>
        <dbReference type="ARBA" id="ARBA00022898"/>
    </source>
</evidence>
<comment type="caution">
    <text evidence="8">The sequence shown here is derived from an EMBL/GenBank/DDBJ whole genome shotgun (WGS) entry which is preliminary data.</text>
</comment>
<evidence type="ECO:0000256" key="1">
    <source>
        <dbReference type="ARBA" id="ARBA00001933"/>
    </source>
</evidence>
<evidence type="ECO:0000313" key="8">
    <source>
        <dbReference type="EMBL" id="MDY5154890.1"/>
    </source>
</evidence>
<dbReference type="PROSITE" id="PS00105">
    <property type="entry name" value="AA_TRANSFER_CLASS_1"/>
    <property type="match status" value="1"/>
</dbReference>
<evidence type="ECO:0000256" key="4">
    <source>
        <dbReference type="ARBA" id="ARBA00022679"/>
    </source>
</evidence>
<dbReference type="Pfam" id="PF00155">
    <property type="entry name" value="Aminotran_1_2"/>
    <property type="match status" value="1"/>
</dbReference>
<comment type="cofactor">
    <cofactor evidence="1 6">
        <name>pyridoxal 5'-phosphate</name>
        <dbReference type="ChEBI" id="CHEBI:597326"/>
    </cofactor>
</comment>
<dbReference type="SUPFAM" id="SSF53383">
    <property type="entry name" value="PLP-dependent transferases"/>
    <property type="match status" value="1"/>
</dbReference>
<dbReference type="InterPro" id="IPR050596">
    <property type="entry name" value="AspAT/PAT-like"/>
</dbReference>
<dbReference type="GO" id="GO:0008483">
    <property type="term" value="F:transaminase activity"/>
    <property type="evidence" value="ECO:0007669"/>
    <property type="project" value="UniProtKB-KW"/>
</dbReference>
<keyword evidence="3 6" id="KW-0032">Aminotransferase</keyword>
<evidence type="ECO:0000256" key="6">
    <source>
        <dbReference type="RuleBase" id="RU000481"/>
    </source>
</evidence>
<dbReference type="EC" id="2.6.1.-" evidence="6"/>
<reference evidence="8" key="1">
    <citation type="submission" date="2023-10" db="EMBL/GenBank/DDBJ databases">
        <title>Whole Genome based description of the genera Actinobaculum and Actinotignum reveals a complex phylogenetic relationship within the species included in the genus Actinotignum.</title>
        <authorList>
            <person name="Jensen C.S."/>
            <person name="Dargis R."/>
            <person name="Kemp M."/>
            <person name="Christensen J.J."/>
        </authorList>
    </citation>
    <scope>NUCLEOTIDE SEQUENCE</scope>
    <source>
        <strain evidence="8">SLA_B511</strain>
    </source>
</reference>
<dbReference type="RefSeq" id="WP_320756460.1">
    <property type="nucleotide sequence ID" value="NZ_CP171105.1"/>
</dbReference>
<proteinExistence type="inferred from homology"/>
<dbReference type="EMBL" id="JAWNGC010000003">
    <property type="protein sequence ID" value="MDY5154890.1"/>
    <property type="molecule type" value="Genomic_DNA"/>
</dbReference>
<dbReference type="PANTHER" id="PTHR46383">
    <property type="entry name" value="ASPARTATE AMINOTRANSFERASE"/>
    <property type="match status" value="1"/>
</dbReference>
<dbReference type="InterPro" id="IPR004839">
    <property type="entry name" value="Aminotransferase_I/II_large"/>
</dbReference>
<dbReference type="PRINTS" id="PR00753">
    <property type="entry name" value="ACCSYNTHASE"/>
</dbReference>
<dbReference type="FunFam" id="3.40.640.10:FF:000033">
    <property type="entry name" value="Aspartate aminotransferase"/>
    <property type="match status" value="1"/>
</dbReference>
<gene>
    <name evidence="8" type="ORF">R6G80_04005</name>
</gene>
<evidence type="ECO:0000256" key="3">
    <source>
        <dbReference type="ARBA" id="ARBA00022576"/>
    </source>
</evidence>
<name>A0AAW9HXC4_9ACTO</name>
<dbReference type="PANTHER" id="PTHR46383:SF1">
    <property type="entry name" value="ASPARTATE AMINOTRANSFERASE"/>
    <property type="match status" value="1"/>
</dbReference>
<feature type="domain" description="Aminotransferase class I/classII large" evidence="7">
    <location>
        <begin position="39"/>
        <end position="397"/>
    </location>
</feature>
<dbReference type="GO" id="GO:0030170">
    <property type="term" value="F:pyridoxal phosphate binding"/>
    <property type="evidence" value="ECO:0007669"/>
    <property type="project" value="InterPro"/>
</dbReference>
<accession>A0AAW9HXC4</accession>
<evidence type="ECO:0000256" key="2">
    <source>
        <dbReference type="ARBA" id="ARBA00007441"/>
    </source>
</evidence>
<evidence type="ECO:0000259" key="7">
    <source>
        <dbReference type="Pfam" id="PF00155"/>
    </source>
</evidence>